<dbReference type="CDD" id="cd03450">
    <property type="entry name" value="NodN"/>
    <property type="match status" value="1"/>
</dbReference>
<evidence type="ECO:0000259" key="2">
    <source>
        <dbReference type="Pfam" id="PF01575"/>
    </source>
</evidence>
<keyword evidence="1" id="KW-1133">Transmembrane helix</keyword>
<dbReference type="InterPro" id="IPR039375">
    <property type="entry name" value="NodN-like"/>
</dbReference>
<evidence type="ECO:0000313" key="3">
    <source>
        <dbReference type="EMBL" id="QGZ54268.1"/>
    </source>
</evidence>
<dbReference type="InterPro" id="IPR029069">
    <property type="entry name" value="HotDog_dom_sf"/>
</dbReference>
<keyword evidence="1" id="KW-0472">Membrane</keyword>
<evidence type="ECO:0000256" key="1">
    <source>
        <dbReference type="SAM" id="Phobius"/>
    </source>
</evidence>
<keyword evidence="1" id="KW-0812">Transmembrane</keyword>
<proteinExistence type="predicted"/>
<dbReference type="OrthoDB" id="9801735at2"/>
<protein>
    <submittedName>
        <fullName evidence="3">MaoC family dehydratase</fullName>
    </submittedName>
</protein>
<gene>
    <name evidence="3" type="ORF">FAZ97_04665</name>
</gene>
<dbReference type="Gene3D" id="3.10.129.10">
    <property type="entry name" value="Hotdog Thioesterase"/>
    <property type="match status" value="1"/>
</dbReference>
<dbReference type="EMBL" id="CP046909">
    <property type="protein sequence ID" value="QGZ54268.1"/>
    <property type="molecule type" value="Genomic_DNA"/>
</dbReference>
<dbReference type="PANTHER" id="PTHR42993">
    <property type="entry name" value="MAOC-LIKE DEHYDRATASE DOMAIN-CONTAINING PROTEIN"/>
    <property type="match status" value="1"/>
</dbReference>
<accession>A0A7Z2G2Y9</accession>
<feature type="domain" description="MaoC-like" evidence="2">
    <location>
        <begin position="19"/>
        <end position="126"/>
    </location>
</feature>
<sequence length="156" mass="16969">MSESDITQIADAAALRALIGAGPLVSGWREVSEADVHGFADATGDHQWIHIDAERARRESPFGGPIAHGFLTLSLIPVLLGATLHMRQRMGVNYGLNRVRFTQPVPVGAQVRARIAVKEVSDVEGGGVQVVWDVSIEREGSERPACVAEFITRHYF</sequence>
<dbReference type="Proteomes" id="UP000434209">
    <property type="component" value="Chromosome 1"/>
</dbReference>
<dbReference type="InterPro" id="IPR002539">
    <property type="entry name" value="MaoC-like_dom"/>
</dbReference>
<dbReference type="RefSeq" id="WP_158757401.1">
    <property type="nucleotide sequence ID" value="NZ_CP046909.1"/>
</dbReference>
<evidence type="ECO:0000313" key="4">
    <source>
        <dbReference type="Proteomes" id="UP000434209"/>
    </source>
</evidence>
<organism evidence="3 4">
    <name type="scientific">Paraburkholderia acidiphila</name>
    <dbReference type="NCBI Taxonomy" id="2571747"/>
    <lineage>
        <taxon>Bacteria</taxon>
        <taxon>Pseudomonadati</taxon>
        <taxon>Pseudomonadota</taxon>
        <taxon>Betaproteobacteria</taxon>
        <taxon>Burkholderiales</taxon>
        <taxon>Burkholderiaceae</taxon>
        <taxon>Paraburkholderia</taxon>
    </lineage>
</organism>
<dbReference type="SUPFAM" id="SSF54637">
    <property type="entry name" value="Thioesterase/thiol ester dehydrase-isomerase"/>
    <property type="match status" value="1"/>
</dbReference>
<keyword evidence="4" id="KW-1185">Reference proteome</keyword>
<feature type="transmembrane region" description="Helical" evidence="1">
    <location>
        <begin position="66"/>
        <end position="84"/>
    </location>
</feature>
<name>A0A7Z2G2Y9_9BURK</name>
<dbReference type="Pfam" id="PF01575">
    <property type="entry name" value="MaoC_dehydratas"/>
    <property type="match status" value="1"/>
</dbReference>
<reference evidence="3 4" key="1">
    <citation type="submission" date="2019-12" db="EMBL/GenBank/DDBJ databases">
        <title>Paraburkholderia acidiphila 7Q-K02 sp. nov and Paraburkholderia acidisoli DHF22 sp. nov., two strains isolated from forest soil.</title>
        <authorList>
            <person name="Gao Z."/>
            <person name="Qiu L."/>
        </authorList>
    </citation>
    <scope>NUCLEOTIDE SEQUENCE [LARGE SCALE GENOMIC DNA]</scope>
    <source>
        <strain evidence="3 4">7Q-K02</strain>
    </source>
</reference>
<dbReference type="AlphaFoldDB" id="A0A7Z2G2Y9"/>
<dbReference type="KEGG" id="pacp:FAZ97_04665"/>
<dbReference type="PANTHER" id="PTHR42993:SF1">
    <property type="entry name" value="MAOC-LIKE DEHYDRATASE DOMAIN-CONTAINING PROTEIN"/>
    <property type="match status" value="1"/>
</dbReference>